<name>A0ABD0LYK3_9CAEN</name>
<gene>
    <name evidence="2" type="ORF">BaRGS_00004560</name>
</gene>
<comment type="caution">
    <text evidence="2">The sequence shown here is derived from an EMBL/GenBank/DDBJ whole genome shotgun (WGS) entry which is preliminary data.</text>
</comment>
<proteinExistence type="predicted"/>
<dbReference type="EMBL" id="JACVVK020000016">
    <property type="protein sequence ID" value="KAK7504256.1"/>
    <property type="molecule type" value="Genomic_DNA"/>
</dbReference>
<dbReference type="AlphaFoldDB" id="A0ABD0LYK3"/>
<dbReference type="Proteomes" id="UP001519460">
    <property type="component" value="Unassembled WGS sequence"/>
</dbReference>
<organism evidence="2 3">
    <name type="scientific">Batillaria attramentaria</name>
    <dbReference type="NCBI Taxonomy" id="370345"/>
    <lineage>
        <taxon>Eukaryota</taxon>
        <taxon>Metazoa</taxon>
        <taxon>Spiralia</taxon>
        <taxon>Lophotrochozoa</taxon>
        <taxon>Mollusca</taxon>
        <taxon>Gastropoda</taxon>
        <taxon>Caenogastropoda</taxon>
        <taxon>Sorbeoconcha</taxon>
        <taxon>Cerithioidea</taxon>
        <taxon>Batillariidae</taxon>
        <taxon>Batillaria</taxon>
    </lineage>
</organism>
<reference evidence="2 3" key="1">
    <citation type="journal article" date="2023" name="Sci. Data">
        <title>Genome assembly of the Korean intertidal mud-creeper Batillaria attramentaria.</title>
        <authorList>
            <person name="Patra A.K."/>
            <person name="Ho P.T."/>
            <person name="Jun S."/>
            <person name="Lee S.J."/>
            <person name="Kim Y."/>
            <person name="Won Y.J."/>
        </authorList>
    </citation>
    <scope>NUCLEOTIDE SEQUENCE [LARGE SCALE GENOMIC DNA]</scope>
    <source>
        <strain evidence="2">Wonlab-2016</strain>
    </source>
</reference>
<accession>A0ABD0LYK3</accession>
<protein>
    <submittedName>
        <fullName evidence="2">Uncharacterized protein</fullName>
    </submittedName>
</protein>
<sequence length="98" mass="10932">MLRQYYAARSAAAANGLGPDANWALKERRDAIPSPHVHPMSTRILGVGILLAGVLVLSVALIMGLEFPKYVHTHLREDQCVLQDQHDKFRTWVSLQSL</sequence>
<keyword evidence="3" id="KW-1185">Reference proteome</keyword>
<keyword evidence="1" id="KW-1133">Transmembrane helix</keyword>
<keyword evidence="1" id="KW-0472">Membrane</keyword>
<feature type="transmembrane region" description="Helical" evidence="1">
    <location>
        <begin position="44"/>
        <end position="65"/>
    </location>
</feature>
<evidence type="ECO:0000313" key="3">
    <source>
        <dbReference type="Proteomes" id="UP001519460"/>
    </source>
</evidence>
<evidence type="ECO:0000256" key="1">
    <source>
        <dbReference type="SAM" id="Phobius"/>
    </source>
</evidence>
<evidence type="ECO:0000313" key="2">
    <source>
        <dbReference type="EMBL" id="KAK7504256.1"/>
    </source>
</evidence>
<keyword evidence="1" id="KW-0812">Transmembrane</keyword>